<dbReference type="Pfam" id="PF00849">
    <property type="entry name" value="PseudoU_synth_2"/>
    <property type="match status" value="1"/>
</dbReference>
<dbReference type="Proteomes" id="UP001501565">
    <property type="component" value="Unassembled WGS sequence"/>
</dbReference>
<keyword evidence="3" id="KW-1185">Reference proteome</keyword>
<dbReference type="Gene3D" id="3.30.2350.10">
    <property type="entry name" value="Pseudouridine synthase"/>
    <property type="match status" value="1"/>
</dbReference>
<protein>
    <recommendedName>
        <fullName evidence="1">Pseudouridine synthase RsuA/RluA-like domain-containing protein</fullName>
    </recommendedName>
</protein>
<comment type="caution">
    <text evidence="2">The sequence shown here is derived from an EMBL/GenBank/DDBJ whole genome shotgun (WGS) entry which is preliminary data.</text>
</comment>
<dbReference type="InterPro" id="IPR020103">
    <property type="entry name" value="PsdUridine_synth_cat_dom_sf"/>
</dbReference>
<organism evidence="2 3">
    <name type="scientific">Litoribacillus peritrichatus</name>
    <dbReference type="NCBI Taxonomy" id="718191"/>
    <lineage>
        <taxon>Bacteria</taxon>
        <taxon>Pseudomonadati</taxon>
        <taxon>Pseudomonadota</taxon>
        <taxon>Gammaproteobacteria</taxon>
        <taxon>Oceanospirillales</taxon>
        <taxon>Oceanospirillaceae</taxon>
        <taxon>Litoribacillus</taxon>
    </lineage>
</organism>
<evidence type="ECO:0000313" key="2">
    <source>
        <dbReference type="EMBL" id="GAA3932981.1"/>
    </source>
</evidence>
<sequence>MHFEVELDVTELDSLVAVDFLWSHFDQLSKSRIKDAMKKGAVFLERKGERSSLRKAQTPLKIGDKVEVYYDQDYLNMKPQKAELLTDQIQYSIWLKPAGMPLEGELFGDHLSLLRVADQSYDSERDAYLLYELADDSKGVLLIVHHRRSAATFTAMLENNEIRFKYRVEVSGQFEDSTELDFDDEDFTLKGKLEPVRYVEHTHSTVVDLYLNQGESKDICSYFMERGYPVLGDEYIGGNTDRDVMQLGLVELDFTCPISGDLMHYRAY</sequence>
<feature type="domain" description="Pseudouridine synthase RsuA/RluA-like" evidence="1">
    <location>
        <begin position="90"/>
        <end position="200"/>
    </location>
</feature>
<dbReference type="SUPFAM" id="SSF55120">
    <property type="entry name" value="Pseudouridine synthase"/>
    <property type="match status" value="1"/>
</dbReference>
<dbReference type="RefSeq" id="WP_344799604.1">
    <property type="nucleotide sequence ID" value="NZ_BAABBN010000007.1"/>
</dbReference>
<dbReference type="InterPro" id="IPR006145">
    <property type="entry name" value="PsdUridine_synth_RsuA/RluA"/>
</dbReference>
<evidence type="ECO:0000259" key="1">
    <source>
        <dbReference type="Pfam" id="PF00849"/>
    </source>
</evidence>
<name>A0ABP7MYV3_9GAMM</name>
<accession>A0ABP7MYV3</accession>
<reference evidence="3" key="1">
    <citation type="journal article" date="2019" name="Int. J. Syst. Evol. Microbiol.">
        <title>The Global Catalogue of Microorganisms (GCM) 10K type strain sequencing project: providing services to taxonomists for standard genome sequencing and annotation.</title>
        <authorList>
            <consortium name="The Broad Institute Genomics Platform"/>
            <consortium name="The Broad Institute Genome Sequencing Center for Infectious Disease"/>
            <person name="Wu L."/>
            <person name="Ma J."/>
        </authorList>
    </citation>
    <scope>NUCLEOTIDE SEQUENCE [LARGE SCALE GENOMIC DNA]</scope>
    <source>
        <strain evidence="3">JCM 17551</strain>
    </source>
</reference>
<gene>
    <name evidence="2" type="ORF">GCM10022277_32320</name>
</gene>
<dbReference type="EMBL" id="BAABBN010000007">
    <property type="protein sequence ID" value="GAA3932981.1"/>
    <property type="molecule type" value="Genomic_DNA"/>
</dbReference>
<proteinExistence type="predicted"/>
<evidence type="ECO:0000313" key="3">
    <source>
        <dbReference type="Proteomes" id="UP001501565"/>
    </source>
</evidence>